<feature type="signal peptide" evidence="1">
    <location>
        <begin position="1"/>
        <end position="24"/>
    </location>
</feature>
<organism evidence="2 3">
    <name type="scientific">Alistipes putredinis DSM 17216</name>
    <dbReference type="NCBI Taxonomy" id="445970"/>
    <lineage>
        <taxon>Bacteria</taxon>
        <taxon>Pseudomonadati</taxon>
        <taxon>Bacteroidota</taxon>
        <taxon>Bacteroidia</taxon>
        <taxon>Bacteroidales</taxon>
        <taxon>Rikenellaceae</taxon>
        <taxon>Alistipes</taxon>
    </lineage>
</organism>
<accession>B0MWK1</accession>
<dbReference type="GeneID" id="73802181"/>
<name>B0MWK1_9BACT</name>
<dbReference type="AlphaFoldDB" id="B0MWK1"/>
<protein>
    <submittedName>
        <fullName evidence="2">Uncharacterized protein</fullName>
    </submittedName>
</protein>
<dbReference type="EMBL" id="ABFK02000019">
    <property type="protein sequence ID" value="EDS03324.1"/>
    <property type="molecule type" value="Genomic_DNA"/>
</dbReference>
<gene>
    <name evidence="2" type="ORF">ALIPUT_01535</name>
</gene>
<evidence type="ECO:0000313" key="3">
    <source>
        <dbReference type="Proteomes" id="UP000005819"/>
    </source>
</evidence>
<feature type="chain" id="PRO_5002752797" evidence="1">
    <location>
        <begin position="25"/>
        <end position="190"/>
    </location>
</feature>
<keyword evidence="1" id="KW-0732">Signal</keyword>
<dbReference type="RefSeq" id="WP_004327557.1">
    <property type="nucleotide sequence ID" value="NZ_DS499577.1"/>
</dbReference>
<sequence>MMNFASMKFFLVGLTLTAMLSACSDDETSDLIPEPSISISALESEIGALNFSINVENAEQCAYVCMNANESLPTTADEIFATGTSIKLTDKNKLSIRVPVDKQITYAVIAAAANQTGKTISNKLQLTPLKDEDPGTEDPEPKPEQIDITFSTGELLYLPNGMLLINLFETDNTSVYQTQIKLEGIENNGA</sequence>
<dbReference type="Proteomes" id="UP000005819">
    <property type="component" value="Unassembled WGS sequence"/>
</dbReference>
<reference evidence="2" key="1">
    <citation type="submission" date="2007-10" db="EMBL/GenBank/DDBJ databases">
        <authorList>
            <person name="Fulton L."/>
            <person name="Clifton S."/>
            <person name="Fulton B."/>
            <person name="Xu J."/>
            <person name="Minx P."/>
            <person name="Pepin K.H."/>
            <person name="Johnson M."/>
            <person name="Thiruvilangam P."/>
            <person name="Bhonagiri V."/>
            <person name="Nash W.E."/>
            <person name="Mardis E.R."/>
            <person name="Wilson R.K."/>
        </authorList>
    </citation>
    <scope>NUCLEOTIDE SEQUENCE [LARGE SCALE GENOMIC DNA]</scope>
    <source>
        <strain evidence="2">DSM 17216</strain>
    </source>
</reference>
<dbReference type="OrthoDB" id="9647at171550"/>
<dbReference type="HOGENOM" id="CLU_1425281_0_0_10"/>
<evidence type="ECO:0000313" key="2">
    <source>
        <dbReference type="EMBL" id="EDS03324.1"/>
    </source>
</evidence>
<evidence type="ECO:0000256" key="1">
    <source>
        <dbReference type="SAM" id="SignalP"/>
    </source>
</evidence>
<comment type="caution">
    <text evidence="2">The sequence shown here is derived from an EMBL/GenBank/DDBJ whole genome shotgun (WGS) entry which is preliminary data.</text>
</comment>
<proteinExistence type="predicted"/>
<reference evidence="2" key="2">
    <citation type="submission" date="2013-09" db="EMBL/GenBank/DDBJ databases">
        <title>Draft genome sequence of Alistipes putredinis (DSM 17216).</title>
        <authorList>
            <person name="Sudarsanam P."/>
            <person name="Ley R."/>
            <person name="Guruge J."/>
            <person name="Turnbaugh P.J."/>
            <person name="Mahowald M."/>
            <person name="Liep D."/>
            <person name="Gordon J."/>
        </authorList>
    </citation>
    <scope>NUCLEOTIDE SEQUENCE</scope>
    <source>
        <strain evidence="2">DSM 17216</strain>
    </source>
</reference>
<keyword evidence="3" id="KW-1185">Reference proteome</keyword>